<keyword evidence="2" id="KW-1185">Reference proteome</keyword>
<dbReference type="Proteomes" id="UP000007431">
    <property type="component" value="Unassembled WGS sequence"/>
</dbReference>
<dbReference type="AlphaFoldDB" id="D8QHC2"/>
<organism evidence="2">
    <name type="scientific">Schizophyllum commune (strain H4-8 / FGSC 9210)</name>
    <name type="common">Split gill fungus</name>
    <dbReference type="NCBI Taxonomy" id="578458"/>
    <lineage>
        <taxon>Eukaryota</taxon>
        <taxon>Fungi</taxon>
        <taxon>Dikarya</taxon>
        <taxon>Basidiomycota</taxon>
        <taxon>Agaricomycotina</taxon>
        <taxon>Agaricomycetes</taxon>
        <taxon>Agaricomycetidae</taxon>
        <taxon>Agaricales</taxon>
        <taxon>Schizophyllaceae</taxon>
        <taxon>Schizophyllum</taxon>
    </lineage>
</organism>
<dbReference type="KEGG" id="scm:SCHCO_02516673"/>
<name>D8QHC2_SCHCM</name>
<proteinExistence type="predicted"/>
<gene>
    <name evidence="1" type="ORF">SCHCODRAFT_83378</name>
</gene>
<reference evidence="1 2" key="1">
    <citation type="journal article" date="2010" name="Nat. Biotechnol.">
        <title>Genome sequence of the model mushroom Schizophyllum commune.</title>
        <authorList>
            <person name="Ohm R.A."/>
            <person name="de Jong J.F."/>
            <person name="Lugones L.G."/>
            <person name="Aerts A."/>
            <person name="Kothe E."/>
            <person name="Stajich J.E."/>
            <person name="de Vries R.P."/>
            <person name="Record E."/>
            <person name="Levasseur A."/>
            <person name="Baker S.E."/>
            <person name="Bartholomew K.A."/>
            <person name="Coutinho P.M."/>
            <person name="Erdmann S."/>
            <person name="Fowler T.J."/>
            <person name="Gathman A.C."/>
            <person name="Lombard V."/>
            <person name="Henrissat B."/>
            <person name="Knabe N."/>
            <person name="Kuees U."/>
            <person name="Lilly W.W."/>
            <person name="Lindquist E."/>
            <person name="Lucas S."/>
            <person name="Magnuson J.K."/>
            <person name="Piumi F."/>
            <person name="Raudaskoski M."/>
            <person name="Salamov A."/>
            <person name="Schmutz J."/>
            <person name="Schwarze F.W.M.R."/>
            <person name="vanKuyk P.A."/>
            <person name="Horton J.S."/>
            <person name="Grigoriev I.V."/>
            <person name="Woesten H.A.B."/>
        </authorList>
    </citation>
    <scope>NUCLEOTIDE SEQUENCE [LARGE SCALE GENOMIC DNA]</scope>
    <source>
        <strain evidence="2">H4-8 / FGSC 9210</strain>
    </source>
</reference>
<evidence type="ECO:0000313" key="1">
    <source>
        <dbReference type="EMBL" id="EFI92914.1"/>
    </source>
</evidence>
<dbReference type="OrthoDB" id="10436978at2759"/>
<sequence>MGLLRSATAHDTTTCYALAALATYPIQIDIVPQLVEIYKELEPITLTGSRNVFDMAQKRGGYLISVLAAELIYLDAGELCANGTAAKLLDVTSDVLTGDTFLNALCKRANLWHGPTVGTAAADLLRAIVGCLDTLGTQKARNFVFALLQPFVSPAVLGFLQSLEDHGNTARPLQSSFTFSVQRERIPEEMSATKTYGVFSLGNQSTCHR</sequence>
<dbReference type="EMBL" id="GL377312">
    <property type="protein sequence ID" value="EFI92914.1"/>
    <property type="molecule type" value="Genomic_DNA"/>
</dbReference>
<dbReference type="RefSeq" id="XP_003027817.1">
    <property type="nucleotide sequence ID" value="XM_003027771.1"/>
</dbReference>
<accession>D8QHC2</accession>
<dbReference type="InParanoid" id="D8QHC2"/>
<dbReference type="HOGENOM" id="CLU_1316071_0_0_1"/>
<dbReference type="GeneID" id="9597321"/>
<evidence type="ECO:0000313" key="2">
    <source>
        <dbReference type="Proteomes" id="UP000007431"/>
    </source>
</evidence>
<protein>
    <submittedName>
        <fullName evidence="1">Expressed protein</fullName>
    </submittedName>
</protein>
<dbReference type="VEuPathDB" id="FungiDB:SCHCODRAFT_02516673"/>